<reference evidence="1 2" key="1">
    <citation type="submission" date="2024-11" db="EMBL/GenBank/DDBJ databases">
        <title>Using genomics to understand microbial adaptation to soil warming.</title>
        <authorList>
            <person name="Deangelis K.M. PhD."/>
        </authorList>
    </citation>
    <scope>NUCLEOTIDE SEQUENCE [LARGE SCALE GENOMIC DNA]</scope>
    <source>
        <strain evidence="1 2">GAS97</strain>
    </source>
</reference>
<evidence type="ECO:0000313" key="2">
    <source>
        <dbReference type="Proteomes" id="UP001620514"/>
    </source>
</evidence>
<dbReference type="Proteomes" id="UP001620514">
    <property type="component" value="Unassembled WGS sequence"/>
</dbReference>
<sequence>MVRTLLGEEVWNKIEAILPRKEGDRGRAAADNH</sequence>
<proteinExistence type="predicted"/>
<name>A0ABW8MA83_9BURK</name>
<evidence type="ECO:0008006" key="3">
    <source>
        <dbReference type="Google" id="ProtNLM"/>
    </source>
</evidence>
<organism evidence="1 2">
    <name type="scientific">Caballeronia udeis</name>
    <dbReference type="NCBI Taxonomy" id="1232866"/>
    <lineage>
        <taxon>Bacteria</taxon>
        <taxon>Pseudomonadati</taxon>
        <taxon>Pseudomonadota</taxon>
        <taxon>Betaproteobacteria</taxon>
        <taxon>Burkholderiales</taxon>
        <taxon>Burkholderiaceae</taxon>
        <taxon>Caballeronia</taxon>
    </lineage>
</organism>
<gene>
    <name evidence="1" type="ORF">ABH943_000568</name>
</gene>
<dbReference type="EMBL" id="JBIYDN010000001">
    <property type="protein sequence ID" value="MFK4440568.1"/>
    <property type="molecule type" value="Genomic_DNA"/>
</dbReference>
<comment type="caution">
    <text evidence="1">The sequence shown here is derived from an EMBL/GenBank/DDBJ whole genome shotgun (WGS) entry which is preliminary data.</text>
</comment>
<accession>A0ABW8MA83</accession>
<protein>
    <recommendedName>
        <fullName evidence="3">Transposase</fullName>
    </recommendedName>
</protein>
<keyword evidence="2" id="KW-1185">Reference proteome</keyword>
<evidence type="ECO:0000313" key="1">
    <source>
        <dbReference type="EMBL" id="MFK4440568.1"/>
    </source>
</evidence>